<comment type="caution">
    <text evidence="1">The sequence shown here is derived from an EMBL/GenBank/DDBJ whole genome shotgun (WGS) entry which is preliminary data.</text>
</comment>
<reference evidence="2 3" key="2">
    <citation type="submission" date="2024-07" db="EMBL/GenBank/DDBJ databases">
        <authorList>
            <person name="Akdeniz Z."/>
        </authorList>
    </citation>
    <scope>NUCLEOTIDE SEQUENCE [LARGE SCALE GENOMIC DNA]</scope>
</reference>
<organism evidence="1">
    <name type="scientific">Hexamita inflata</name>
    <dbReference type="NCBI Taxonomy" id="28002"/>
    <lineage>
        <taxon>Eukaryota</taxon>
        <taxon>Metamonada</taxon>
        <taxon>Diplomonadida</taxon>
        <taxon>Hexamitidae</taxon>
        <taxon>Hexamitinae</taxon>
        <taxon>Hexamita</taxon>
    </lineage>
</organism>
<dbReference type="EMBL" id="CATOUU010000990">
    <property type="protein sequence ID" value="CAI9965391.1"/>
    <property type="molecule type" value="Genomic_DNA"/>
</dbReference>
<gene>
    <name evidence="2" type="ORF">HINF_LOCUS38734</name>
    <name evidence="1" type="ORF">HINF_LOCUS53036</name>
</gene>
<dbReference type="Proteomes" id="UP001642409">
    <property type="component" value="Unassembled WGS sequence"/>
</dbReference>
<name>A0AA86R1S7_9EUKA</name>
<sequence length="152" mass="18234">MLRITKYLKTKFYHQQQATTQQYIKNHQHISKNSLKTHKIFQTKSVNQYQQHTQIEHYLTIKKHQFQIEDQIQDQYMPTIKEQKIQKMIQIIDVPTILLQNTSQQRKQINARVNPMKEQISQCLLNLNNNHLQFSRNVVSIFKQLEAGESCQ</sequence>
<reference evidence="1" key="1">
    <citation type="submission" date="2023-06" db="EMBL/GenBank/DDBJ databases">
        <authorList>
            <person name="Kurt Z."/>
        </authorList>
    </citation>
    <scope>NUCLEOTIDE SEQUENCE</scope>
</reference>
<evidence type="ECO:0000313" key="2">
    <source>
        <dbReference type="EMBL" id="CAL6041081.1"/>
    </source>
</evidence>
<accession>A0AA86R1S7</accession>
<dbReference type="AlphaFoldDB" id="A0AA86R1S7"/>
<protein>
    <submittedName>
        <fullName evidence="2">Hypothetical_protein</fullName>
    </submittedName>
</protein>
<proteinExistence type="predicted"/>
<keyword evidence="3" id="KW-1185">Reference proteome</keyword>
<evidence type="ECO:0000313" key="3">
    <source>
        <dbReference type="Proteomes" id="UP001642409"/>
    </source>
</evidence>
<dbReference type="EMBL" id="CAXDID020000148">
    <property type="protein sequence ID" value="CAL6041081.1"/>
    <property type="molecule type" value="Genomic_DNA"/>
</dbReference>
<evidence type="ECO:0000313" key="1">
    <source>
        <dbReference type="EMBL" id="CAI9965391.1"/>
    </source>
</evidence>